<dbReference type="InterPro" id="IPR029069">
    <property type="entry name" value="HotDog_dom_sf"/>
</dbReference>
<evidence type="ECO:0000256" key="5">
    <source>
        <dbReference type="ARBA" id="ARBA00023239"/>
    </source>
</evidence>
<evidence type="ECO:0000256" key="4">
    <source>
        <dbReference type="ARBA" id="ARBA00022694"/>
    </source>
</evidence>
<evidence type="ECO:0000256" key="6">
    <source>
        <dbReference type="ARBA" id="ARBA00023242"/>
    </source>
</evidence>
<sequence>MPAPATTYERTVYKNPSEYHHMKVRLEFQDCGVALNAAQFKQLLISALKDLFGEADAALPLDVLTYEEKALPAILRICSSGLVKLWSSLTLLGSYKGKNCAFRVIRVSPFLLALSGNMMSSHRLWWGRLHKGICLSQAVLNRQPLEHTHLRVGDRAELRRAFTKRDVATFSELTGDVNPLHLDQDFAKHTRFRKTIVHGVLINGLISALLGTKMPGPGCVFLSQEINFPAPLYVGEVVLASAEVKKLKRFIAIIAVSCSVLESKKTVMEGWVKSLTALRADFKDAPPPPDTAASTKHVEDDNVGKHLRKGAETHRARSTAEGPGQQGSTTLMMQNYFTDSTEARNHGDSHNSRMLEKMEAPSFPLQRKLEQQALASLASTQPSRHLLPLTWAPRSLTSSTDHRPSYWIHTNIPPSASHVASFWYGSFHLTSTTWETTRKTFTEGKEPVGKEAVHEVIRPRTKEKVRSKKGLKEDGRKREGAGGTDHRADDGCLRDWP</sequence>
<evidence type="ECO:0000259" key="10">
    <source>
        <dbReference type="Pfam" id="PF01575"/>
    </source>
</evidence>
<comment type="subcellular location">
    <subcellularLocation>
        <location evidence="2">Nucleus</location>
        <location evidence="2">Nucleolus</location>
    </subcellularLocation>
</comment>
<dbReference type="GO" id="GO:0001682">
    <property type="term" value="P:tRNA 5'-leader removal"/>
    <property type="evidence" value="ECO:0007669"/>
    <property type="project" value="InterPro"/>
</dbReference>
<dbReference type="EMBL" id="MKHE01000026">
    <property type="protein sequence ID" value="OWK01926.1"/>
    <property type="molecule type" value="Genomic_DNA"/>
</dbReference>
<proteinExistence type="inferred from homology"/>
<keyword evidence="6" id="KW-0539">Nucleus</keyword>
<dbReference type="Proteomes" id="UP000242450">
    <property type="component" value="Chromosome 26"/>
</dbReference>
<evidence type="ECO:0000256" key="7">
    <source>
        <dbReference type="ARBA" id="ARBA00064914"/>
    </source>
</evidence>
<evidence type="ECO:0000313" key="11">
    <source>
        <dbReference type="EMBL" id="OWK01926.1"/>
    </source>
</evidence>
<keyword evidence="5" id="KW-0456">Lyase</keyword>
<gene>
    <name evidence="11" type="ORF">Celaphus_00019137</name>
</gene>
<dbReference type="GO" id="GO:0006633">
    <property type="term" value="P:fatty acid biosynthetic process"/>
    <property type="evidence" value="ECO:0007669"/>
    <property type="project" value="TreeGrafter"/>
</dbReference>
<dbReference type="SUPFAM" id="SSF160350">
    <property type="entry name" value="Rnp2-like"/>
    <property type="match status" value="1"/>
</dbReference>
<dbReference type="Pfam" id="PF01575">
    <property type="entry name" value="MaoC_dehydratas"/>
    <property type="match status" value="1"/>
</dbReference>
<keyword evidence="4" id="KW-0819">tRNA processing</keyword>
<dbReference type="FunFam" id="3.10.129.10:FF:000042">
    <property type="entry name" value="MaoC domain protein dehydratase"/>
    <property type="match status" value="1"/>
</dbReference>
<keyword evidence="12" id="KW-1185">Reference proteome</keyword>
<comment type="subunit">
    <text evidence="7">RNase P consists of a catalytic RNA moiety and about 10 protein subunits; POP1, POP4, POP5, POP7, RPP14, RPP21, RPP25, RPP30, RPP38 and RPP40. Within the RNase P complex, POP1, POP7 and RPP25 form the 'finger' subcomplex, POP5, RPP14, RPP40 and homodimeric RPP30 form the 'palm' subcomplex, and RPP21, POP4 and RPP38 form the 'wrist' subcomplex. All subunits of the RNase P complex interact with the catalytic RNA.</text>
</comment>
<feature type="domain" description="MaoC-like" evidence="10">
    <location>
        <begin position="156"/>
        <end position="256"/>
    </location>
</feature>
<evidence type="ECO:0000256" key="2">
    <source>
        <dbReference type="ARBA" id="ARBA00004604"/>
    </source>
</evidence>
<dbReference type="SUPFAM" id="SSF54637">
    <property type="entry name" value="Thioesterase/thiol ester dehydrase-isomerase"/>
    <property type="match status" value="1"/>
</dbReference>
<dbReference type="OrthoDB" id="2262258at2759"/>
<comment type="similarity">
    <text evidence="3">Belongs to the eukaryotic/archaeal RNase P protein component 2 family.</text>
</comment>
<comment type="caution">
    <text evidence="11">The sequence shown here is derived from an EMBL/GenBank/DDBJ whole genome shotgun (WGS) entry which is preliminary data.</text>
</comment>
<evidence type="ECO:0000256" key="8">
    <source>
        <dbReference type="ARBA" id="ARBA00068493"/>
    </source>
</evidence>
<accession>A0A212C7F6</accession>
<dbReference type="PANTHER" id="PTHR43437:SF3">
    <property type="entry name" value="HYDROXYACYL-THIOESTER DEHYDRATASE TYPE 2, MITOCHONDRIAL"/>
    <property type="match status" value="1"/>
</dbReference>
<dbReference type="GO" id="GO:0030677">
    <property type="term" value="C:ribonuclease P complex"/>
    <property type="evidence" value="ECO:0007669"/>
    <property type="project" value="InterPro"/>
</dbReference>
<dbReference type="Pfam" id="PF01900">
    <property type="entry name" value="RNase_P_Rpp14"/>
    <property type="match status" value="1"/>
</dbReference>
<protein>
    <recommendedName>
        <fullName evidence="8">Ribonuclease P protein subunit p14</fullName>
    </recommendedName>
</protein>
<dbReference type="InterPro" id="IPR050965">
    <property type="entry name" value="UPF0336/Enoyl-CoA_hydratase"/>
</dbReference>
<dbReference type="PANTHER" id="PTHR43437">
    <property type="entry name" value="HYDROXYACYL-THIOESTER DEHYDRATASE TYPE 2, MITOCHONDRIAL-RELATED"/>
    <property type="match status" value="1"/>
</dbReference>
<dbReference type="FunFam" id="3.30.70.3250:FF:000002">
    <property type="entry name" value="ribonuclease P protein subunit p14"/>
    <property type="match status" value="1"/>
</dbReference>
<dbReference type="GO" id="GO:0005739">
    <property type="term" value="C:mitochondrion"/>
    <property type="evidence" value="ECO:0007669"/>
    <property type="project" value="TreeGrafter"/>
</dbReference>
<comment type="function">
    <text evidence="1">Component of ribonuclease P, a ribonucleoprotein complex that generates mature tRNA molecules by cleaving their 5'-ends.</text>
</comment>
<dbReference type="InterPro" id="IPR002539">
    <property type="entry name" value="MaoC-like_dom"/>
</dbReference>
<dbReference type="GO" id="GO:0005730">
    <property type="term" value="C:nucleolus"/>
    <property type="evidence" value="ECO:0007669"/>
    <property type="project" value="UniProtKB-SubCell"/>
</dbReference>
<dbReference type="GO" id="GO:0019171">
    <property type="term" value="F:(3R)-hydroxyacyl-[acyl-carrier-protein] dehydratase activity"/>
    <property type="evidence" value="ECO:0007669"/>
    <property type="project" value="TreeGrafter"/>
</dbReference>
<dbReference type="Gene3D" id="3.10.129.10">
    <property type="entry name" value="Hotdog Thioesterase"/>
    <property type="match status" value="1"/>
</dbReference>
<reference evidence="11 12" key="1">
    <citation type="journal article" date="2018" name="Mol. Genet. Genomics">
        <title>The red deer Cervus elaphus genome CerEla1.0: sequencing, annotating, genes, and chromosomes.</title>
        <authorList>
            <person name="Bana N.A."/>
            <person name="Nyiri A."/>
            <person name="Nagy J."/>
            <person name="Frank K."/>
            <person name="Nagy T."/>
            <person name="Steger V."/>
            <person name="Schiller M."/>
            <person name="Lakatos P."/>
            <person name="Sugar L."/>
            <person name="Horn P."/>
            <person name="Barta E."/>
            <person name="Orosz L."/>
        </authorList>
    </citation>
    <scope>NUCLEOTIDE SEQUENCE [LARGE SCALE GENOMIC DNA]</scope>
    <source>
        <strain evidence="11">Hungarian</strain>
    </source>
</reference>
<evidence type="ECO:0000256" key="9">
    <source>
        <dbReference type="SAM" id="MobiDB-lite"/>
    </source>
</evidence>
<evidence type="ECO:0000256" key="3">
    <source>
        <dbReference type="ARBA" id="ARBA00010800"/>
    </source>
</evidence>
<dbReference type="InterPro" id="IPR002759">
    <property type="entry name" value="Pop5/Rpp14/Rnp2-like"/>
</dbReference>
<feature type="region of interest" description="Disordered" evidence="9">
    <location>
        <begin position="283"/>
        <end position="330"/>
    </location>
</feature>
<name>A0A212C7F6_CEREH</name>
<evidence type="ECO:0000313" key="12">
    <source>
        <dbReference type="Proteomes" id="UP000242450"/>
    </source>
</evidence>
<dbReference type="InterPro" id="IPR038085">
    <property type="entry name" value="Rnp2-like_sf"/>
</dbReference>
<dbReference type="Gene3D" id="3.30.70.3250">
    <property type="entry name" value="Ribonuclease P, Pop5 subunit"/>
    <property type="match status" value="1"/>
</dbReference>
<evidence type="ECO:0000256" key="1">
    <source>
        <dbReference type="ARBA" id="ARBA00002435"/>
    </source>
</evidence>
<feature type="compositionally biased region" description="Basic and acidic residues" evidence="9">
    <location>
        <begin position="296"/>
        <end position="315"/>
    </location>
</feature>
<dbReference type="CDD" id="cd03449">
    <property type="entry name" value="R_hydratase"/>
    <property type="match status" value="1"/>
</dbReference>
<feature type="region of interest" description="Disordered" evidence="9">
    <location>
        <begin position="441"/>
        <end position="497"/>
    </location>
</feature>
<dbReference type="AlphaFoldDB" id="A0A212C7F6"/>
<organism evidence="11 12">
    <name type="scientific">Cervus elaphus hippelaphus</name>
    <name type="common">European red deer</name>
    <dbReference type="NCBI Taxonomy" id="46360"/>
    <lineage>
        <taxon>Eukaryota</taxon>
        <taxon>Metazoa</taxon>
        <taxon>Chordata</taxon>
        <taxon>Craniata</taxon>
        <taxon>Vertebrata</taxon>
        <taxon>Euteleostomi</taxon>
        <taxon>Mammalia</taxon>
        <taxon>Eutheria</taxon>
        <taxon>Laurasiatheria</taxon>
        <taxon>Artiodactyla</taxon>
        <taxon>Ruminantia</taxon>
        <taxon>Pecora</taxon>
        <taxon>Cervidae</taxon>
        <taxon>Cervinae</taxon>
        <taxon>Cervus</taxon>
    </lineage>
</organism>
<dbReference type="GO" id="GO:0018812">
    <property type="term" value="F:3-hydroxyacyl-CoA dehydratase activity"/>
    <property type="evidence" value="ECO:0007669"/>
    <property type="project" value="UniProtKB-ARBA"/>
</dbReference>